<protein>
    <recommendedName>
        <fullName evidence="5">Carbon monoxide dehydrogenase subunit G</fullName>
    </recommendedName>
</protein>
<dbReference type="Gene3D" id="3.30.530.20">
    <property type="match status" value="1"/>
</dbReference>
<evidence type="ECO:0000313" key="2">
    <source>
        <dbReference type="EMBL" id="SHG66862.1"/>
    </source>
</evidence>
<dbReference type="AlphaFoldDB" id="A0A1M5LNZ1"/>
<keyword evidence="4" id="KW-1185">Reference proteome</keyword>
<dbReference type="InterPro" id="IPR023393">
    <property type="entry name" value="START-like_dom_sf"/>
</dbReference>
<dbReference type="EMBL" id="PVUB01000004">
    <property type="protein sequence ID" value="PRZ24054.1"/>
    <property type="molecule type" value="Genomic_DNA"/>
</dbReference>
<name>A0A1M5LNZ1_9FLAO</name>
<evidence type="ECO:0000313" key="4">
    <source>
        <dbReference type="Proteomes" id="UP000237771"/>
    </source>
</evidence>
<dbReference type="EMBL" id="FQWO01000003">
    <property type="protein sequence ID" value="SHG66862.1"/>
    <property type="molecule type" value="Genomic_DNA"/>
</dbReference>
<organism evidence="2 3">
    <name type="scientific">Flavobacterium granuli</name>
    <dbReference type="NCBI Taxonomy" id="280093"/>
    <lineage>
        <taxon>Bacteria</taxon>
        <taxon>Pseudomonadati</taxon>
        <taxon>Bacteroidota</taxon>
        <taxon>Flavobacteriia</taxon>
        <taxon>Flavobacteriales</taxon>
        <taxon>Flavobacteriaceae</taxon>
        <taxon>Flavobacterium</taxon>
    </lineage>
</organism>
<reference evidence="2" key="1">
    <citation type="submission" date="2016-11" db="EMBL/GenBank/DDBJ databases">
        <authorList>
            <person name="Jaros S."/>
            <person name="Januszkiewicz K."/>
            <person name="Wedrychowicz H."/>
        </authorList>
    </citation>
    <scope>NUCLEOTIDE SEQUENCE [LARGE SCALE GENOMIC DNA]</scope>
    <source>
        <strain evidence="2">DSM 19729</strain>
    </source>
</reference>
<sequence length="149" mass="16719">MERKSFCLGRDLEINKEKNMNLESPKVTVRKSAQELFDLLTDVKNFERLMPENIAKFEVIGDDAFIFGLKGMPEIKLKMKEKVAPNKVVLGAASDKLPFTLVANINAITDNSSDVKLDFEGDFNPMMAMMIKGPIGKFIETLATNMTKL</sequence>
<evidence type="ECO:0008006" key="5">
    <source>
        <dbReference type="Google" id="ProtNLM"/>
    </source>
</evidence>
<accession>A0A1M5LNZ1</accession>
<dbReference type="Proteomes" id="UP000184384">
    <property type="component" value="Unassembled WGS sequence"/>
</dbReference>
<reference evidence="3" key="2">
    <citation type="submission" date="2016-11" db="EMBL/GenBank/DDBJ databases">
        <authorList>
            <person name="Varghese N."/>
            <person name="Submissions S."/>
        </authorList>
    </citation>
    <scope>NUCLEOTIDE SEQUENCE [LARGE SCALE GENOMIC DNA]</scope>
    <source>
        <strain evidence="3">DSM 19729</strain>
    </source>
</reference>
<evidence type="ECO:0000313" key="3">
    <source>
        <dbReference type="Proteomes" id="UP000184384"/>
    </source>
</evidence>
<gene>
    <name evidence="1" type="ORF">BC624_104169</name>
    <name evidence="2" type="ORF">SAMN05443373_103169</name>
</gene>
<dbReference type="STRING" id="280093.SAMN05443373_103169"/>
<proteinExistence type="predicted"/>
<reference evidence="1 4" key="3">
    <citation type="submission" date="2018-03" db="EMBL/GenBank/DDBJ databases">
        <title>Genomic Encyclopedia of Archaeal and Bacterial Type Strains, Phase II (KMG-II): from individual species to whole genera.</title>
        <authorList>
            <person name="Goeker M."/>
        </authorList>
    </citation>
    <scope>NUCLEOTIDE SEQUENCE [LARGE SCALE GENOMIC DNA]</scope>
    <source>
        <strain evidence="1 4">DSM 17797</strain>
    </source>
</reference>
<dbReference type="CDD" id="cd07812">
    <property type="entry name" value="SRPBCC"/>
    <property type="match status" value="1"/>
</dbReference>
<dbReference type="Proteomes" id="UP000237771">
    <property type="component" value="Unassembled WGS sequence"/>
</dbReference>
<dbReference type="SUPFAM" id="SSF55961">
    <property type="entry name" value="Bet v1-like"/>
    <property type="match status" value="1"/>
</dbReference>
<evidence type="ECO:0000313" key="1">
    <source>
        <dbReference type="EMBL" id="PRZ24054.1"/>
    </source>
</evidence>